<evidence type="ECO:0000313" key="1">
    <source>
        <dbReference type="EMBL" id="TDV50673.1"/>
    </source>
</evidence>
<keyword evidence="2" id="KW-1185">Reference proteome</keyword>
<dbReference type="Proteomes" id="UP000294927">
    <property type="component" value="Unassembled WGS sequence"/>
</dbReference>
<protein>
    <recommendedName>
        <fullName evidence="3">Excreted virulence factor EspC (Type VII ESX diderm)</fullName>
    </recommendedName>
</protein>
<evidence type="ECO:0008006" key="3">
    <source>
        <dbReference type="Google" id="ProtNLM"/>
    </source>
</evidence>
<evidence type="ECO:0000313" key="2">
    <source>
        <dbReference type="Proteomes" id="UP000294927"/>
    </source>
</evidence>
<organism evidence="1 2">
    <name type="scientific">Actinophytocola oryzae</name>
    <dbReference type="NCBI Taxonomy" id="502181"/>
    <lineage>
        <taxon>Bacteria</taxon>
        <taxon>Bacillati</taxon>
        <taxon>Actinomycetota</taxon>
        <taxon>Actinomycetes</taxon>
        <taxon>Pseudonocardiales</taxon>
        <taxon>Pseudonocardiaceae</taxon>
    </lineage>
</organism>
<dbReference type="AlphaFoldDB" id="A0A4R7VM42"/>
<accession>A0A4R7VM42</accession>
<gene>
    <name evidence="1" type="ORF">CLV71_10613</name>
</gene>
<dbReference type="RefSeq" id="WP_166664147.1">
    <property type="nucleotide sequence ID" value="NZ_SOCP01000006.1"/>
</dbReference>
<dbReference type="EMBL" id="SOCP01000006">
    <property type="protein sequence ID" value="TDV50673.1"/>
    <property type="molecule type" value="Genomic_DNA"/>
</dbReference>
<sequence length="132" mass="14216">MSFVDDVASGVEAAFKAVERATSAITSGTFTVNRDNVLAAGRIIESQADALHNLWKFSISDMRVDPPGADDVSVRMAAAWNDRLIGDDDSYKNRVKDYFMGLKKLAVQLGDTAKAYGYSEEEIAAAFGTKGA</sequence>
<proteinExistence type="predicted"/>
<reference evidence="1 2" key="1">
    <citation type="submission" date="2019-03" db="EMBL/GenBank/DDBJ databases">
        <title>Genomic Encyclopedia of Archaeal and Bacterial Type Strains, Phase II (KMG-II): from individual species to whole genera.</title>
        <authorList>
            <person name="Goeker M."/>
        </authorList>
    </citation>
    <scope>NUCLEOTIDE SEQUENCE [LARGE SCALE GENOMIC DNA]</scope>
    <source>
        <strain evidence="1 2">DSM 45499</strain>
    </source>
</reference>
<name>A0A4R7VM42_9PSEU</name>
<comment type="caution">
    <text evidence="1">The sequence shown here is derived from an EMBL/GenBank/DDBJ whole genome shotgun (WGS) entry which is preliminary data.</text>
</comment>